<keyword evidence="2 8" id="KW-0812">Transmembrane</keyword>
<dbReference type="InterPro" id="IPR000276">
    <property type="entry name" value="GPCR_Rhodpsn"/>
</dbReference>
<name>A0ABM0JI98_APLCA</name>
<dbReference type="GeneID" id="101853300"/>
<evidence type="ECO:0000256" key="2">
    <source>
        <dbReference type="ARBA" id="ARBA00022692"/>
    </source>
</evidence>
<evidence type="ECO:0000313" key="10">
    <source>
        <dbReference type="Proteomes" id="UP000694888"/>
    </source>
</evidence>
<dbReference type="PANTHER" id="PTHR24243">
    <property type="entry name" value="G-PROTEIN COUPLED RECEPTOR"/>
    <property type="match status" value="1"/>
</dbReference>
<comment type="subcellular location">
    <subcellularLocation>
        <location evidence="1">Membrane</location>
        <topology evidence="1">Multi-pass membrane protein</topology>
    </subcellularLocation>
</comment>
<evidence type="ECO:0000256" key="3">
    <source>
        <dbReference type="ARBA" id="ARBA00022989"/>
    </source>
</evidence>
<feature type="transmembrane region" description="Helical" evidence="8">
    <location>
        <begin position="119"/>
        <end position="143"/>
    </location>
</feature>
<feature type="transmembrane region" description="Helical" evidence="8">
    <location>
        <begin position="280"/>
        <end position="304"/>
    </location>
</feature>
<keyword evidence="10" id="KW-1185">Reference proteome</keyword>
<evidence type="ECO:0000256" key="4">
    <source>
        <dbReference type="ARBA" id="ARBA00023040"/>
    </source>
</evidence>
<dbReference type="PROSITE" id="PS50262">
    <property type="entry name" value="G_PROTEIN_RECEP_F1_2"/>
    <property type="match status" value="1"/>
</dbReference>
<keyword evidence="4" id="KW-0297">G-protein coupled receptor</keyword>
<evidence type="ECO:0000256" key="8">
    <source>
        <dbReference type="SAM" id="Phobius"/>
    </source>
</evidence>
<dbReference type="Pfam" id="PF00001">
    <property type="entry name" value="7tm_1"/>
    <property type="match status" value="1"/>
</dbReference>
<dbReference type="InterPro" id="IPR017452">
    <property type="entry name" value="GPCR_Rhodpsn_7TM"/>
</dbReference>
<evidence type="ECO:0000259" key="9">
    <source>
        <dbReference type="PROSITE" id="PS50262"/>
    </source>
</evidence>
<dbReference type="Gene3D" id="1.20.1070.10">
    <property type="entry name" value="Rhodopsin 7-helix transmembrane proteins"/>
    <property type="match status" value="1"/>
</dbReference>
<keyword evidence="3 8" id="KW-1133">Transmembrane helix</keyword>
<dbReference type="PRINTS" id="PR00237">
    <property type="entry name" value="GPCRRHODOPSN"/>
</dbReference>
<dbReference type="RefSeq" id="XP_005094263.1">
    <property type="nucleotide sequence ID" value="XM_005094206.1"/>
</dbReference>
<evidence type="ECO:0000256" key="1">
    <source>
        <dbReference type="ARBA" id="ARBA00004141"/>
    </source>
</evidence>
<dbReference type="PANTHER" id="PTHR24243:SF208">
    <property type="entry name" value="PYROKININ-1 RECEPTOR"/>
    <property type="match status" value="1"/>
</dbReference>
<feature type="transmembrane region" description="Helical" evidence="8">
    <location>
        <begin position="214"/>
        <end position="245"/>
    </location>
</feature>
<keyword evidence="6 11" id="KW-0675">Receptor</keyword>
<feature type="transmembrane region" description="Helical" evidence="8">
    <location>
        <begin position="84"/>
        <end position="104"/>
    </location>
</feature>
<dbReference type="SUPFAM" id="SSF81321">
    <property type="entry name" value="Family A G protein-coupled receptor-like"/>
    <property type="match status" value="1"/>
</dbReference>
<feature type="transmembrane region" description="Helical" evidence="8">
    <location>
        <begin position="47"/>
        <end position="72"/>
    </location>
</feature>
<sequence length="366" mass="40941">MEIQNHSSLTPLVDRNGAIDFEKSDLLPNPNVTCDVKLLPSPNLTRLVILLMAVPVCVAGFGANAINLVVFWHQGFRESVNVSLFSLAFSDMLNLMFLVVYALVSADLELGYLHVPPEIWVTCTWIIYSLTLNSCCTAVFISVERCLCATLPFKVKQIITPCRSAITMAAIFLVCVAATISPVFSLFGMSWERNPGTNKSTIVINVHFGNTSPVVYIVTNIVCTSLQVASFICLLVSTGTLMLALRRKTKWRLKMTYMIPRTVTNSRETLPSLEKRAGKMVVIVSAVFIVCFAPAQAIPITYLSLPEFYYGRRYGYAYGVCWAVSYFLYSVNSSVNLIIYYNMSSRYRDTLGRLVRQDFSCLHSRK</sequence>
<organism evidence="10 11">
    <name type="scientific">Aplysia californica</name>
    <name type="common">California sea hare</name>
    <dbReference type="NCBI Taxonomy" id="6500"/>
    <lineage>
        <taxon>Eukaryota</taxon>
        <taxon>Metazoa</taxon>
        <taxon>Spiralia</taxon>
        <taxon>Lophotrochozoa</taxon>
        <taxon>Mollusca</taxon>
        <taxon>Gastropoda</taxon>
        <taxon>Heterobranchia</taxon>
        <taxon>Euthyneura</taxon>
        <taxon>Tectipleura</taxon>
        <taxon>Aplysiida</taxon>
        <taxon>Aplysioidea</taxon>
        <taxon>Aplysiidae</taxon>
        <taxon>Aplysia</taxon>
    </lineage>
</organism>
<evidence type="ECO:0000256" key="5">
    <source>
        <dbReference type="ARBA" id="ARBA00023136"/>
    </source>
</evidence>
<dbReference type="Proteomes" id="UP000694888">
    <property type="component" value="Unplaced"/>
</dbReference>
<gene>
    <name evidence="11" type="primary">LOC101853300</name>
</gene>
<evidence type="ECO:0000313" key="11">
    <source>
        <dbReference type="RefSeq" id="XP_005094263.1"/>
    </source>
</evidence>
<evidence type="ECO:0000256" key="7">
    <source>
        <dbReference type="ARBA" id="ARBA00023224"/>
    </source>
</evidence>
<evidence type="ECO:0000256" key="6">
    <source>
        <dbReference type="ARBA" id="ARBA00023170"/>
    </source>
</evidence>
<reference evidence="11" key="1">
    <citation type="submission" date="2025-08" db="UniProtKB">
        <authorList>
            <consortium name="RefSeq"/>
        </authorList>
    </citation>
    <scope>IDENTIFICATION</scope>
</reference>
<feature type="transmembrane region" description="Helical" evidence="8">
    <location>
        <begin position="164"/>
        <end position="187"/>
    </location>
</feature>
<proteinExistence type="predicted"/>
<keyword evidence="5 8" id="KW-0472">Membrane</keyword>
<feature type="transmembrane region" description="Helical" evidence="8">
    <location>
        <begin position="316"/>
        <end position="341"/>
    </location>
</feature>
<accession>A0ABM0JI98</accession>
<keyword evidence="7" id="KW-0807">Transducer</keyword>
<feature type="domain" description="G-protein coupled receptors family 1 profile" evidence="9">
    <location>
        <begin position="63"/>
        <end position="340"/>
    </location>
</feature>
<protein>
    <submittedName>
        <fullName evidence="11">Neuromedin-U receptor 1</fullName>
    </submittedName>
</protein>